<evidence type="ECO:0000256" key="2">
    <source>
        <dbReference type="SAM" id="Phobius"/>
    </source>
</evidence>
<feature type="transmembrane region" description="Helical" evidence="2">
    <location>
        <begin position="20"/>
        <end position="38"/>
    </location>
</feature>
<dbReference type="NCBIfam" id="TIGR02832">
    <property type="entry name" value="spo_yunB"/>
    <property type="match status" value="1"/>
</dbReference>
<evidence type="ECO:0000313" key="3">
    <source>
        <dbReference type="EMBL" id="MCY8457692.1"/>
    </source>
</evidence>
<name>A0A9Q4E550_BACSC</name>
<dbReference type="GeneID" id="11240836"/>
<dbReference type="InterPro" id="IPR014197">
    <property type="entry name" value="Sporulation_prot_YunB"/>
</dbReference>
<keyword evidence="2" id="KW-1133">Transmembrane helix</keyword>
<dbReference type="RefSeq" id="WP_041521060.1">
    <property type="nucleotide sequence ID" value="NZ_BJUC01000004.1"/>
</dbReference>
<proteinExistence type="predicted"/>
<organism evidence="3 4">
    <name type="scientific">Bacillus spizizenii</name>
    <name type="common">Bacillus subtilis subsp. spizizenii</name>
    <dbReference type="NCBI Taxonomy" id="96241"/>
    <lineage>
        <taxon>Bacteria</taxon>
        <taxon>Bacillati</taxon>
        <taxon>Bacillota</taxon>
        <taxon>Bacilli</taxon>
        <taxon>Bacillales</taxon>
        <taxon>Bacillaceae</taxon>
        <taxon>Bacillus</taxon>
    </lineage>
</organism>
<dbReference type="Proteomes" id="UP001078573">
    <property type="component" value="Unassembled WGS sequence"/>
</dbReference>
<dbReference type="AlphaFoldDB" id="A0A9Q4E550"/>
<dbReference type="PIRSF" id="PIRSF021383">
    <property type="entry name" value="YunB"/>
    <property type="match status" value="1"/>
</dbReference>
<feature type="region of interest" description="Disordered" evidence="1">
    <location>
        <begin position="224"/>
        <end position="257"/>
    </location>
</feature>
<dbReference type="EMBL" id="JALAPQ010000016">
    <property type="protein sequence ID" value="MCY8457692.1"/>
    <property type="molecule type" value="Genomic_DNA"/>
</dbReference>
<comment type="caution">
    <text evidence="3">The sequence shown here is derived from an EMBL/GenBank/DDBJ whole genome shotgun (WGS) entry which is preliminary data.</text>
</comment>
<gene>
    <name evidence="3" type="primary">yunB</name>
    <name evidence="3" type="ORF">MOC89_12465</name>
</gene>
<feature type="compositionally biased region" description="Basic and acidic residues" evidence="1">
    <location>
        <begin position="240"/>
        <end position="257"/>
    </location>
</feature>
<sequence length="257" mass="28262">MPRYRGPFRKRGPLPFRYVMLLSVVFFILSTTVSLWMINGSIKPVLMDIGEMETKRIATEVIQDSIEDYMSDSENMKDMFQMNSDENGNLTTIDFNTQVVNSVKTKVTKQLQAHLKEMETHSGHSGASENIMINIPLGQVTGNSLLGNLGPKIPVRFNLIGDAFTDVKTKIKPYGINNALIDISIFVEIKVKVIIPFASKTAVVTNNVPVSIKAVQGEVPQFYNGSGGSGVTPSVQLPSSKDEDSAESESKNEKSSK</sequence>
<dbReference type="OrthoDB" id="1649278at2"/>
<dbReference type="Pfam" id="PF09560">
    <property type="entry name" value="Spore_YunB"/>
    <property type="match status" value="1"/>
</dbReference>
<evidence type="ECO:0000313" key="4">
    <source>
        <dbReference type="Proteomes" id="UP001078573"/>
    </source>
</evidence>
<accession>A0A9Q4E550</accession>
<reference evidence="3" key="1">
    <citation type="submission" date="2022-02" db="EMBL/GenBank/DDBJ databases">
        <title>Crop Bioprotection Bacillus Genome Sequencing.</title>
        <authorList>
            <person name="Dunlap C."/>
        </authorList>
    </citation>
    <scope>NUCLEOTIDE SEQUENCE</scope>
    <source>
        <strain evidence="3">WR1O2A-53</strain>
    </source>
</reference>
<protein>
    <submittedName>
        <fullName evidence="3">Sporulation protein YunB</fullName>
    </submittedName>
</protein>
<evidence type="ECO:0000256" key="1">
    <source>
        <dbReference type="SAM" id="MobiDB-lite"/>
    </source>
</evidence>
<keyword evidence="2" id="KW-0472">Membrane</keyword>
<keyword evidence="2" id="KW-0812">Transmembrane</keyword>